<proteinExistence type="predicted"/>
<comment type="caution">
    <text evidence="1">The sequence shown here is derived from an EMBL/GenBank/DDBJ whole genome shotgun (WGS) entry which is preliminary data.</text>
</comment>
<name>A0A0W8E4R0_9ZZZZ</name>
<accession>A0A0W8E4R0</accession>
<organism evidence="1">
    <name type="scientific">hydrocarbon metagenome</name>
    <dbReference type="NCBI Taxonomy" id="938273"/>
    <lineage>
        <taxon>unclassified sequences</taxon>
        <taxon>metagenomes</taxon>
        <taxon>ecological metagenomes</taxon>
    </lineage>
</organism>
<protein>
    <submittedName>
        <fullName evidence="1">Uncharacterized protein</fullName>
    </submittedName>
</protein>
<evidence type="ECO:0000313" key="1">
    <source>
        <dbReference type="EMBL" id="KUG03465.1"/>
    </source>
</evidence>
<dbReference type="EMBL" id="LNQE01001879">
    <property type="protein sequence ID" value="KUG03465.1"/>
    <property type="molecule type" value="Genomic_DNA"/>
</dbReference>
<gene>
    <name evidence="1" type="ORF">ASZ90_019101</name>
</gene>
<dbReference type="AlphaFoldDB" id="A0A0W8E4R0"/>
<reference evidence="1" key="1">
    <citation type="journal article" date="2015" name="Proc. Natl. Acad. Sci. U.S.A.">
        <title>Networks of energetic and metabolic interactions define dynamics in microbial communities.</title>
        <authorList>
            <person name="Embree M."/>
            <person name="Liu J.K."/>
            <person name="Al-Bassam M.M."/>
            <person name="Zengler K."/>
        </authorList>
    </citation>
    <scope>NUCLEOTIDE SEQUENCE</scope>
</reference>
<sequence length="51" mass="5631">MLLGKLVASSIDTIIVIFYMIHPDILLNSGTVARQRLGSYFLKYNGGLEST</sequence>